<dbReference type="GO" id="GO:0004866">
    <property type="term" value="F:endopeptidase inhibitor activity"/>
    <property type="evidence" value="ECO:0007669"/>
    <property type="project" value="InterPro"/>
</dbReference>
<dbReference type="SUPFAM" id="SSF50386">
    <property type="entry name" value="STI-like"/>
    <property type="match status" value="1"/>
</dbReference>
<dbReference type="SMART" id="SM00452">
    <property type="entry name" value="STI"/>
    <property type="match status" value="1"/>
</dbReference>
<feature type="domain" description="Tf2-1-like SH3-like" evidence="3">
    <location>
        <begin position="2"/>
        <end position="41"/>
    </location>
</feature>
<reference evidence="4 5" key="1">
    <citation type="submission" date="2018-09" db="EMBL/GenBank/DDBJ databases">
        <title>A high-quality reference genome of wild soybean provides a powerful tool to mine soybean genomes.</title>
        <authorList>
            <person name="Xie M."/>
            <person name="Chung C.Y.L."/>
            <person name="Li M.-W."/>
            <person name="Wong F.-L."/>
            <person name="Chan T.-F."/>
            <person name="Lam H.-M."/>
        </authorList>
    </citation>
    <scope>NUCLEOTIDE SEQUENCE [LARGE SCALE GENOMIC DNA]</scope>
    <source>
        <strain evidence="5">cv. W05</strain>
        <tissue evidence="4">Hypocotyl of etiolated seedlings</tissue>
    </source>
</reference>
<proteinExistence type="inferred from homology"/>
<comment type="similarity">
    <text evidence="1">Belongs to the protease inhibitor I3 (leguminous Kunitz-type inhibitor) family.</text>
</comment>
<evidence type="ECO:0000259" key="3">
    <source>
        <dbReference type="Pfam" id="PF24626"/>
    </source>
</evidence>
<gene>
    <name evidence="4" type="ORF">D0Y65_048966</name>
</gene>
<dbReference type="CDD" id="cd23362">
    <property type="entry name" value="beta-trefoil_STI_WCI3-like"/>
    <property type="match status" value="1"/>
</dbReference>
<dbReference type="Pfam" id="PF24626">
    <property type="entry name" value="SH3_Tf2-1"/>
    <property type="match status" value="1"/>
</dbReference>
<comment type="caution">
    <text evidence="4">The sequence shown here is derived from an EMBL/GenBank/DDBJ whole genome shotgun (WGS) entry which is preliminary data.</text>
</comment>
<dbReference type="Gene3D" id="2.80.10.50">
    <property type="match status" value="1"/>
</dbReference>
<dbReference type="PANTHER" id="PTHR33107:SF81">
    <property type="entry name" value="TRYPSIN INHIBITOR A"/>
    <property type="match status" value="1"/>
</dbReference>
<name>A0A445FV24_GLYSO</name>
<evidence type="ECO:0000256" key="1">
    <source>
        <dbReference type="ARBA" id="ARBA00005440"/>
    </source>
</evidence>
<accession>A0A445FV24</accession>
<dbReference type="AlphaFoldDB" id="A0A445FV24"/>
<keyword evidence="5" id="KW-1185">Reference proteome</keyword>
<dbReference type="PRINTS" id="PR00291">
    <property type="entry name" value="KUNITZINHBTR"/>
</dbReference>
<dbReference type="InterPro" id="IPR011065">
    <property type="entry name" value="Kunitz_inhibitor_STI-like_sf"/>
</dbReference>
<evidence type="ECO:0000313" key="5">
    <source>
        <dbReference type="Proteomes" id="UP000289340"/>
    </source>
</evidence>
<dbReference type="InterPro" id="IPR056924">
    <property type="entry name" value="SH3_Tf2-1"/>
</dbReference>
<dbReference type="EMBL" id="QZWG01000018">
    <property type="protein sequence ID" value="RZB52706.1"/>
    <property type="molecule type" value="Genomic_DNA"/>
</dbReference>
<keyword evidence="2" id="KW-1015">Disulfide bond</keyword>
<organism evidence="4 5">
    <name type="scientific">Glycine soja</name>
    <name type="common">Wild soybean</name>
    <dbReference type="NCBI Taxonomy" id="3848"/>
    <lineage>
        <taxon>Eukaryota</taxon>
        <taxon>Viridiplantae</taxon>
        <taxon>Streptophyta</taxon>
        <taxon>Embryophyta</taxon>
        <taxon>Tracheophyta</taxon>
        <taxon>Spermatophyta</taxon>
        <taxon>Magnoliopsida</taxon>
        <taxon>eudicotyledons</taxon>
        <taxon>Gunneridae</taxon>
        <taxon>Pentapetalae</taxon>
        <taxon>rosids</taxon>
        <taxon>fabids</taxon>
        <taxon>Fabales</taxon>
        <taxon>Fabaceae</taxon>
        <taxon>Papilionoideae</taxon>
        <taxon>50 kb inversion clade</taxon>
        <taxon>NPAAA clade</taxon>
        <taxon>indigoferoid/millettioid clade</taxon>
        <taxon>Phaseoleae</taxon>
        <taxon>Glycine</taxon>
        <taxon>Glycine subgen. Soja</taxon>
    </lineage>
</organism>
<dbReference type="Pfam" id="PF00197">
    <property type="entry name" value="Kunitz_legume"/>
    <property type="match status" value="1"/>
</dbReference>
<dbReference type="PANTHER" id="PTHR33107">
    <property type="entry name" value="KUNITZ TRYPSIN INHIBITOR 2"/>
    <property type="match status" value="1"/>
</dbReference>
<dbReference type="Proteomes" id="UP000289340">
    <property type="component" value="Chromosome 18"/>
</dbReference>
<evidence type="ECO:0000256" key="2">
    <source>
        <dbReference type="ARBA" id="ARBA00023157"/>
    </source>
</evidence>
<sequence length="286" mass="30413">MKYFGPFEVIERIGAVAYKLKLTETTCIHPVLHISVLKKFVGSSKQPYLPLPLAMSANGPIVQPIAVMDSRVILRGSTQVKSGLRWCGGDGLNGCSEGVASGFVRSGADAVTDRDGAAIRNGGTYHILPLFGVKNGGLELAATGNETCPLTVVQSRTAQIFRGLPVRISSPYRIAYISEGLILNLAFASSPSCAPTPPNWTVVKGLPEGQGVKLPGYGRSTVSGWFKIEKSSLEYLYKLVFCARASKACGEIGISVDDEGINRLVLTEEEGDGIIVEFMKASSVSA</sequence>
<protein>
    <submittedName>
        <fullName evidence="4">Trypsin inhibitor B</fullName>
    </submittedName>
</protein>
<dbReference type="InterPro" id="IPR002160">
    <property type="entry name" value="Prot_inh_Kunz-lg"/>
</dbReference>
<evidence type="ECO:0000313" key="4">
    <source>
        <dbReference type="EMBL" id="RZB52706.1"/>
    </source>
</evidence>